<dbReference type="EMBL" id="JRNE01000002">
    <property type="protein sequence ID" value="KGF19328.1"/>
    <property type="molecule type" value="Genomic_DNA"/>
</dbReference>
<dbReference type="PANTHER" id="PTHR36925">
    <property type="entry name" value="COBALT-PRECORRIN-6A REDUCTASE"/>
    <property type="match status" value="1"/>
</dbReference>
<comment type="caution">
    <text evidence="4">The sequence shown here is derived from an EMBL/GenBank/DDBJ whole genome shotgun (WGS) entry which is preliminary data.</text>
</comment>
<protein>
    <submittedName>
        <fullName evidence="4">Cobalt-precorrin-6X reductase</fullName>
    </submittedName>
</protein>
<proteinExistence type="predicted"/>
<dbReference type="GO" id="GO:0016994">
    <property type="term" value="F:precorrin-6A reductase activity"/>
    <property type="evidence" value="ECO:0007669"/>
    <property type="project" value="InterPro"/>
</dbReference>
<name>A0A095YAX0_9CORY</name>
<comment type="pathway">
    <text evidence="1">Cofactor biosynthesis; adenosylcobalamin biosynthesis.</text>
</comment>
<dbReference type="Pfam" id="PF02571">
    <property type="entry name" value="CbiJ"/>
    <property type="match status" value="1"/>
</dbReference>
<keyword evidence="2" id="KW-0169">Cobalamin biosynthesis</keyword>
<evidence type="ECO:0000313" key="4">
    <source>
        <dbReference type="EMBL" id="KGF19328.1"/>
    </source>
</evidence>
<dbReference type="GO" id="GO:0009236">
    <property type="term" value="P:cobalamin biosynthetic process"/>
    <property type="evidence" value="ECO:0007669"/>
    <property type="project" value="UniProtKB-UniPathway"/>
</dbReference>
<evidence type="ECO:0000256" key="2">
    <source>
        <dbReference type="ARBA" id="ARBA00022573"/>
    </source>
</evidence>
<dbReference type="UniPathway" id="UPA00148"/>
<dbReference type="AlphaFoldDB" id="A0A095YAX0"/>
<sequence length="247" mass="26654">MRALILGGTAEARALAARLVDAGWHVTSSLAGRVSEPRLPVGHVRIGGFGGPAGLTRWLLADATEVIIDATHPFAERISASAAEAARATGLPLVALHRPAWEQVRGDEWLEVSDMASAAELARTRFAAPFLTIGRQQLSHFAADDEGRYLIRCVEQPTGPLPRNRTVLLTRGPFDVAGERKLMRDYAVDCLVTKNSGGAQTYAKIEAARDLRKPVIMVQRPELPGKGIAYVADTVDRAFDAVTRGRV</sequence>
<accession>A0A095YAX0</accession>
<dbReference type="Proteomes" id="UP000029548">
    <property type="component" value="Unassembled WGS sequence"/>
</dbReference>
<keyword evidence="3" id="KW-0560">Oxidoreductase</keyword>
<dbReference type="PROSITE" id="PS51014">
    <property type="entry name" value="COBK_CBIJ"/>
    <property type="match status" value="1"/>
</dbReference>
<dbReference type="PANTHER" id="PTHR36925:SF1">
    <property type="entry name" value="COBALT-PRECORRIN-6A REDUCTASE"/>
    <property type="match status" value="1"/>
</dbReference>
<dbReference type="InterPro" id="IPR003723">
    <property type="entry name" value="Precorrin-6x_reduct"/>
</dbReference>
<evidence type="ECO:0000256" key="1">
    <source>
        <dbReference type="ARBA" id="ARBA00004953"/>
    </source>
</evidence>
<dbReference type="RefSeq" id="WP_035119440.1">
    <property type="nucleotide sequence ID" value="NZ_JRNE01000002.1"/>
</dbReference>
<dbReference type="eggNOG" id="COG2099">
    <property type="taxonomic scope" value="Bacteria"/>
</dbReference>
<evidence type="ECO:0000256" key="3">
    <source>
        <dbReference type="ARBA" id="ARBA00023002"/>
    </source>
</evidence>
<dbReference type="NCBIfam" id="NF005968">
    <property type="entry name" value="PRK08057.1-2"/>
    <property type="match status" value="1"/>
</dbReference>
<evidence type="ECO:0000313" key="5">
    <source>
        <dbReference type="Proteomes" id="UP000029548"/>
    </source>
</evidence>
<organism evidence="4 5">
    <name type="scientific">Corynebacterium freneyi DNF00450</name>
    <dbReference type="NCBI Taxonomy" id="1287475"/>
    <lineage>
        <taxon>Bacteria</taxon>
        <taxon>Bacillati</taxon>
        <taxon>Actinomycetota</taxon>
        <taxon>Actinomycetes</taxon>
        <taxon>Mycobacteriales</taxon>
        <taxon>Corynebacteriaceae</taxon>
        <taxon>Corynebacterium</taxon>
    </lineage>
</organism>
<reference evidence="4 5" key="1">
    <citation type="submission" date="2014-07" db="EMBL/GenBank/DDBJ databases">
        <authorList>
            <person name="McCorrison J."/>
            <person name="Sanka R."/>
            <person name="Torralba M."/>
            <person name="Gillis M."/>
            <person name="Haft D.H."/>
            <person name="Methe B."/>
            <person name="Sutton G."/>
            <person name="Nelson K.E."/>
        </authorList>
    </citation>
    <scope>NUCLEOTIDE SEQUENCE [LARGE SCALE GENOMIC DNA]</scope>
    <source>
        <strain evidence="4 5">DNF00450</strain>
    </source>
</reference>
<gene>
    <name evidence="4" type="ORF">HMPREF1650_00105</name>
</gene>
<dbReference type="NCBIfam" id="TIGR00715">
    <property type="entry name" value="precor6x_red"/>
    <property type="match status" value="1"/>
</dbReference>